<dbReference type="PROSITE" id="PS51512">
    <property type="entry name" value="DFDF"/>
    <property type="match status" value="1"/>
</dbReference>
<comment type="similarity">
    <text evidence="2">Belongs to the LSM14 family.</text>
</comment>
<dbReference type="Gene3D" id="2.30.30.100">
    <property type="match status" value="1"/>
</dbReference>
<feature type="compositionally biased region" description="Gly residues" evidence="9">
    <location>
        <begin position="300"/>
        <end position="347"/>
    </location>
</feature>
<dbReference type="InterPro" id="IPR025762">
    <property type="entry name" value="DFDF"/>
</dbReference>
<dbReference type="CTD" id="39430"/>
<dbReference type="GeneID" id="105361421"/>
<dbReference type="GO" id="GO:0000932">
    <property type="term" value="C:P-body"/>
    <property type="evidence" value="ECO:0007669"/>
    <property type="project" value="TreeGrafter"/>
</dbReference>
<keyword evidence="5" id="KW-0507">mRNA processing</keyword>
<keyword evidence="14" id="KW-1185">Reference proteome</keyword>
<feature type="compositionally biased region" description="Gly residues" evidence="9">
    <location>
        <begin position="283"/>
        <end position="292"/>
    </location>
</feature>
<evidence type="ECO:0000256" key="1">
    <source>
        <dbReference type="ARBA" id="ARBA00004496"/>
    </source>
</evidence>
<evidence type="ECO:0000256" key="2">
    <source>
        <dbReference type="ARBA" id="ARBA00010415"/>
    </source>
</evidence>
<comment type="subcellular location">
    <subcellularLocation>
        <location evidence="1">Cytoplasm</location>
    </subcellularLocation>
</comment>
<dbReference type="SMART" id="SM01271">
    <property type="entry name" value="LSM14"/>
    <property type="match status" value="1"/>
</dbReference>
<evidence type="ECO:0000313" key="14">
    <source>
        <dbReference type="Proteomes" id="UP000695007"/>
    </source>
</evidence>
<keyword evidence="3" id="KW-0963">Cytoplasm</keyword>
<feature type="short sequence motif" description="FFD box" evidence="7">
    <location>
        <begin position="424"/>
        <end position="440"/>
    </location>
</feature>
<dbReference type="InterPro" id="IPR025761">
    <property type="entry name" value="FFD_box"/>
</dbReference>
<evidence type="ECO:0000256" key="4">
    <source>
        <dbReference type="ARBA" id="ARBA00022491"/>
    </source>
</evidence>
<dbReference type="KEGG" id="csol:105361421"/>
<dbReference type="PROSITE" id="PS52002">
    <property type="entry name" value="SM"/>
    <property type="match status" value="1"/>
</dbReference>
<dbReference type="InterPro" id="IPR019050">
    <property type="entry name" value="FDF_dom"/>
</dbReference>
<feature type="compositionally biased region" description="Polar residues" evidence="9">
    <location>
        <begin position="146"/>
        <end position="155"/>
    </location>
</feature>
<dbReference type="AlphaFoldDB" id="A0AAJ6YF32"/>
<dbReference type="PROSITE" id="PS51513">
    <property type="entry name" value="FFD"/>
    <property type="match status" value="1"/>
</dbReference>
<dbReference type="PANTHER" id="PTHR13586">
    <property type="entry name" value="SCD6 PROTEIN-RELATED"/>
    <property type="match status" value="1"/>
</dbReference>
<feature type="domain" description="FFD box profile" evidence="11">
    <location>
        <begin position="424"/>
        <end position="440"/>
    </location>
</feature>
<feature type="region of interest" description="Disordered" evidence="9">
    <location>
        <begin position="215"/>
        <end position="373"/>
    </location>
</feature>
<name>A0AAJ6YF32_9HYME</name>
<dbReference type="GO" id="GO:0006397">
    <property type="term" value="P:mRNA processing"/>
    <property type="evidence" value="ECO:0007669"/>
    <property type="project" value="UniProtKB-KW"/>
</dbReference>
<keyword evidence="4" id="KW-0678">Repressor</keyword>
<evidence type="ECO:0000256" key="6">
    <source>
        <dbReference type="ARBA" id="ARBA00059323"/>
    </source>
</evidence>
<dbReference type="PROSITE" id="PS51536">
    <property type="entry name" value="TFG"/>
    <property type="match status" value="1"/>
</dbReference>
<feature type="domain" description="DFDF" evidence="10">
    <location>
        <begin position="361"/>
        <end position="397"/>
    </location>
</feature>
<dbReference type="InterPro" id="IPR025768">
    <property type="entry name" value="TFG_box"/>
</dbReference>
<evidence type="ECO:0000259" key="13">
    <source>
        <dbReference type="PROSITE" id="PS52002"/>
    </source>
</evidence>
<dbReference type="CDD" id="cd01736">
    <property type="entry name" value="LSm14_N"/>
    <property type="match status" value="1"/>
</dbReference>
<dbReference type="Pfam" id="PF12701">
    <property type="entry name" value="LSM14"/>
    <property type="match status" value="1"/>
</dbReference>
<feature type="region of interest" description="Disordered" evidence="9">
    <location>
        <begin position="440"/>
        <end position="580"/>
    </location>
</feature>
<feature type="compositionally biased region" description="Polar residues" evidence="9">
    <location>
        <begin position="515"/>
        <end position="528"/>
    </location>
</feature>
<dbReference type="InterPro" id="IPR025609">
    <property type="entry name" value="Lsm14-like_N"/>
</dbReference>
<dbReference type="SUPFAM" id="SSF50182">
    <property type="entry name" value="Sm-like ribonucleoproteins"/>
    <property type="match status" value="1"/>
</dbReference>
<evidence type="ECO:0000256" key="3">
    <source>
        <dbReference type="ARBA" id="ARBA00022490"/>
    </source>
</evidence>
<dbReference type="Pfam" id="PF09532">
    <property type="entry name" value="FDF"/>
    <property type="match status" value="1"/>
</dbReference>
<feature type="compositionally biased region" description="Basic and acidic residues" evidence="9">
    <location>
        <begin position="440"/>
        <end position="460"/>
    </location>
</feature>
<evidence type="ECO:0000256" key="7">
    <source>
        <dbReference type="PROSITE-ProRule" id="PRU00846"/>
    </source>
</evidence>
<dbReference type="PANTHER" id="PTHR13586:SF0">
    <property type="entry name" value="TRAILER HITCH, ISOFORM H"/>
    <property type="match status" value="1"/>
</dbReference>
<feature type="short sequence motif" description="TFG box" evidence="8">
    <location>
        <begin position="448"/>
        <end position="468"/>
    </location>
</feature>
<dbReference type="InterPro" id="IPR047575">
    <property type="entry name" value="Sm"/>
</dbReference>
<feature type="domain" description="TFG box profile" evidence="12">
    <location>
        <begin position="448"/>
        <end position="468"/>
    </location>
</feature>
<dbReference type="RefSeq" id="XP_011496898.1">
    <property type="nucleotide sequence ID" value="XM_011498596.1"/>
</dbReference>
<feature type="compositionally biased region" description="Polar residues" evidence="9">
    <location>
        <begin position="257"/>
        <end position="269"/>
    </location>
</feature>
<evidence type="ECO:0000256" key="9">
    <source>
        <dbReference type="SAM" id="MobiDB-lite"/>
    </source>
</evidence>
<feature type="compositionally biased region" description="Basic and acidic residues" evidence="9">
    <location>
        <begin position="392"/>
        <end position="406"/>
    </location>
</feature>
<evidence type="ECO:0000259" key="12">
    <source>
        <dbReference type="PROSITE" id="PS51536"/>
    </source>
</evidence>
<feature type="region of interest" description="Disordered" evidence="9">
    <location>
        <begin position="145"/>
        <end position="166"/>
    </location>
</feature>
<accession>A0AAJ6YF32</accession>
<gene>
    <name evidence="15" type="primary">LOC105361421</name>
</gene>
<dbReference type="InterPro" id="IPR010920">
    <property type="entry name" value="LSM_dom_sf"/>
</dbReference>
<dbReference type="SMART" id="SM01199">
    <property type="entry name" value="FDF"/>
    <property type="match status" value="1"/>
</dbReference>
<protein>
    <submittedName>
        <fullName evidence="15">Protein LSM14 homolog B</fullName>
    </submittedName>
</protein>
<organism evidence="14 15">
    <name type="scientific">Ceratosolen solmsi marchali</name>
    <dbReference type="NCBI Taxonomy" id="326594"/>
    <lineage>
        <taxon>Eukaryota</taxon>
        <taxon>Metazoa</taxon>
        <taxon>Ecdysozoa</taxon>
        <taxon>Arthropoda</taxon>
        <taxon>Hexapoda</taxon>
        <taxon>Insecta</taxon>
        <taxon>Pterygota</taxon>
        <taxon>Neoptera</taxon>
        <taxon>Endopterygota</taxon>
        <taxon>Hymenoptera</taxon>
        <taxon>Apocrita</taxon>
        <taxon>Proctotrupomorpha</taxon>
        <taxon>Chalcidoidea</taxon>
        <taxon>Agaonidae</taxon>
        <taxon>Agaoninae</taxon>
        <taxon>Ceratosolen</taxon>
    </lineage>
</organism>
<evidence type="ECO:0000259" key="11">
    <source>
        <dbReference type="PROSITE" id="PS51513"/>
    </source>
</evidence>
<feature type="region of interest" description="Disordered" evidence="9">
    <location>
        <begin position="389"/>
        <end position="423"/>
    </location>
</feature>
<dbReference type="GO" id="GO:0003729">
    <property type="term" value="F:mRNA binding"/>
    <property type="evidence" value="ECO:0007669"/>
    <property type="project" value="TreeGrafter"/>
</dbReference>
<sequence length="580" mass="61815">MSPGRPELGSKISLISKADIRYEGRLFTVDPQECTIALANVKSFGTEDRETQFPVAPQNQVYEYILFRGSDIKDIRVVNNVSSLPNDPAIVQMTVQPSMGQQSYQPQPGYGHPMMSQMGPMGAQYGPPYGMSMGTMGPMMGMGPAQNRQPMTKQPSELGLGPSEPSAISIQNSQLTANVEPLPKEQSLEDGVLDIISGGSRPTTPISLLTRKSPTMDQGVQVGQQQQVQSNNIGKIGDKQNLRNVQAPQRDRDSHGSGRTSGMSQYSEGKQQHKDGPMHGSHHGQGQGGHMHGQGMRSRGPGGGNGSSGGGAGGGQGSGWMGQRGQMRGGRPGGGGGAGGGRGGRAGTGNFRNQQPGGTGVKPKNTLKFDNDYDFEQANTEFEELRSQLAKAKIEAGTENEKKDDSGNETGAGDNEPEEEPEVVHYDKAKSFFDNISCEAVERSKGRSQRTDWRTERKLNSETFGVASMRRGGFRGRGYYNRGNMGGGMYRNNQPTGNQNFRGGYRGPRGAGQRKPSNNSGQQLPNNAQSNLGSTSGTNNQSNRNSTNSNSADQTTNASTSASTSSTQPQQNSRLVTGTA</sequence>
<evidence type="ECO:0000259" key="10">
    <source>
        <dbReference type="PROSITE" id="PS51512"/>
    </source>
</evidence>
<reference evidence="15" key="1">
    <citation type="submission" date="2025-08" db="UniProtKB">
        <authorList>
            <consortium name="RefSeq"/>
        </authorList>
    </citation>
    <scope>IDENTIFICATION</scope>
</reference>
<dbReference type="GO" id="GO:0033962">
    <property type="term" value="P:P-body assembly"/>
    <property type="evidence" value="ECO:0007669"/>
    <property type="project" value="TreeGrafter"/>
</dbReference>
<feature type="domain" description="Sm" evidence="13">
    <location>
        <begin position="1"/>
        <end position="81"/>
    </location>
</feature>
<feature type="compositionally biased region" description="Low complexity" evidence="9">
    <location>
        <begin position="529"/>
        <end position="573"/>
    </location>
</feature>
<evidence type="ECO:0000256" key="5">
    <source>
        <dbReference type="ARBA" id="ARBA00022664"/>
    </source>
</evidence>
<dbReference type="GO" id="GO:0034063">
    <property type="term" value="P:stress granule assembly"/>
    <property type="evidence" value="ECO:0007669"/>
    <property type="project" value="TreeGrafter"/>
</dbReference>
<dbReference type="Proteomes" id="UP000695007">
    <property type="component" value="Unplaced"/>
</dbReference>
<feature type="compositionally biased region" description="Low complexity" evidence="9">
    <location>
        <begin position="218"/>
        <end position="229"/>
    </location>
</feature>
<dbReference type="FunFam" id="2.30.30.100:FF:000033">
    <property type="entry name" value="Trailer hitch, isoform C"/>
    <property type="match status" value="1"/>
</dbReference>
<evidence type="ECO:0000256" key="8">
    <source>
        <dbReference type="PROSITE-ProRule" id="PRU00869"/>
    </source>
</evidence>
<comment type="function">
    <text evidence="6">As a component of the decapping complex, involved in the degradation of mRNAs. Promotes P-body formation. Translational repressor.</text>
</comment>
<evidence type="ECO:0000313" key="15">
    <source>
        <dbReference type="RefSeq" id="XP_011496898.1"/>
    </source>
</evidence>
<proteinExistence type="inferred from homology"/>